<evidence type="ECO:0000256" key="1">
    <source>
        <dbReference type="SAM" id="MobiDB-lite"/>
    </source>
</evidence>
<evidence type="ECO:0000313" key="3">
    <source>
        <dbReference type="Proteomes" id="UP000308768"/>
    </source>
</evidence>
<dbReference type="AlphaFoldDB" id="A0A4U0WXF8"/>
<keyword evidence="3" id="KW-1185">Reference proteome</keyword>
<sequence>PLSGHFPATMWAGPSAPPSWLSLMFHPRPTGPPVLHAAPGILSGGGSSPSETDGASVSMTTMSNGVVAPIPTMPPTNTISTQYVPAAGNIASISSSSTVTGATKITATVRVPAMYTGAANKAGTGLTGVAVVVAGLLAL</sequence>
<reference evidence="2 3" key="1">
    <citation type="submission" date="2017-03" db="EMBL/GenBank/DDBJ databases">
        <title>Genomes of endolithic fungi from Antarctica.</title>
        <authorList>
            <person name="Coleine C."/>
            <person name="Masonjones S."/>
            <person name="Stajich J.E."/>
        </authorList>
    </citation>
    <scope>NUCLEOTIDE SEQUENCE [LARGE SCALE GENOMIC DNA]</scope>
    <source>
        <strain evidence="2 3">CCFEE 5187</strain>
    </source>
</reference>
<protein>
    <submittedName>
        <fullName evidence="2">Uncharacterized protein</fullName>
    </submittedName>
</protein>
<accession>A0A4U0WXF8</accession>
<feature type="region of interest" description="Disordered" evidence="1">
    <location>
        <begin position="36"/>
        <end position="58"/>
    </location>
</feature>
<name>A0A4U0WXF8_9PEZI</name>
<comment type="caution">
    <text evidence="2">The sequence shown here is derived from an EMBL/GenBank/DDBJ whole genome shotgun (WGS) entry which is preliminary data.</text>
</comment>
<dbReference type="EMBL" id="NAJN01000906">
    <property type="protein sequence ID" value="TKA67468.1"/>
    <property type="molecule type" value="Genomic_DNA"/>
</dbReference>
<evidence type="ECO:0000313" key="2">
    <source>
        <dbReference type="EMBL" id="TKA67468.1"/>
    </source>
</evidence>
<proteinExistence type="predicted"/>
<dbReference type="Proteomes" id="UP000308768">
    <property type="component" value="Unassembled WGS sequence"/>
</dbReference>
<gene>
    <name evidence="2" type="ORF">B0A49_08486</name>
</gene>
<feature type="non-terminal residue" evidence="2">
    <location>
        <position position="1"/>
    </location>
</feature>
<organism evidence="2 3">
    <name type="scientific">Cryomyces minteri</name>
    <dbReference type="NCBI Taxonomy" id="331657"/>
    <lineage>
        <taxon>Eukaryota</taxon>
        <taxon>Fungi</taxon>
        <taxon>Dikarya</taxon>
        <taxon>Ascomycota</taxon>
        <taxon>Pezizomycotina</taxon>
        <taxon>Dothideomycetes</taxon>
        <taxon>Dothideomycetes incertae sedis</taxon>
        <taxon>Cryomyces</taxon>
    </lineage>
</organism>